<dbReference type="Proteomes" id="UP000834106">
    <property type="component" value="Chromosome 1"/>
</dbReference>
<reference evidence="5" key="1">
    <citation type="submission" date="2023-05" db="EMBL/GenBank/DDBJ databases">
        <authorList>
            <person name="Huff M."/>
        </authorList>
    </citation>
    <scope>NUCLEOTIDE SEQUENCE</scope>
</reference>
<evidence type="ECO:0000313" key="6">
    <source>
        <dbReference type="Proteomes" id="UP000834106"/>
    </source>
</evidence>
<evidence type="ECO:0000256" key="3">
    <source>
        <dbReference type="ARBA" id="ARBA00022490"/>
    </source>
</evidence>
<evidence type="ECO:0000313" key="5">
    <source>
        <dbReference type="EMBL" id="CAI9754546.1"/>
    </source>
</evidence>
<organism evidence="5 6">
    <name type="scientific">Fraxinus pennsylvanica</name>
    <dbReference type="NCBI Taxonomy" id="56036"/>
    <lineage>
        <taxon>Eukaryota</taxon>
        <taxon>Viridiplantae</taxon>
        <taxon>Streptophyta</taxon>
        <taxon>Embryophyta</taxon>
        <taxon>Tracheophyta</taxon>
        <taxon>Spermatophyta</taxon>
        <taxon>Magnoliopsida</taxon>
        <taxon>eudicotyledons</taxon>
        <taxon>Gunneridae</taxon>
        <taxon>Pentapetalae</taxon>
        <taxon>asterids</taxon>
        <taxon>lamiids</taxon>
        <taxon>Lamiales</taxon>
        <taxon>Oleaceae</taxon>
        <taxon>Oleeae</taxon>
        <taxon>Fraxinus</taxon>
    </lineage>
</organism>
<evidence type="ECO:0000256" key="4">
    <source>
        <dbReference type="ARBA" id="ARBA00023242"/>
    </source>
</evidence>
<gene>
    <name evidence="5" type="ORF">FPE_LOCUS1977</name>
</gene>
<proteinExistence type="predicted"/>
<dbReference type="InterPro" id="IPR044159">
    <property type="entry name" value="IQM"/>
</dbReference>
<dbReference type="PANTHER" id="PTHR31250:SF10">
    <property type="entry name" value="IQ DOMAIN-CONTAINING PROTEIN IQM3"/>
    <property type="match status" value="1"/>
</dbReference>
<keyword evidence="6" id="KW-1185">Reference proteome</keyword>
<name>A0AAD1YNF0_9LAMI</name>
<sequence length="129" mass="15011">MPLSSVYPSAAKMDFFPSSTQEIPVSPFFCLSFSCKNRFFSLLQRRHDRDGDTDLCHRETQKQPLCLRVVLVRPREYRRENNTMKPEKAASRWNCVSLNASKVGKDLSKDAKAKKLAFRHWIEALRDTM</sequence>
<dbReference type="EMBL" id="OU503036">
    <property type="protein sequence ID" value="CAI9754546.1"/>
    <property type="molecule type" value="Genomic_DNA"/>
</dbReference>
<dbReference type="GO" id="GO:0005737">
    <property type="term" value="C:cytoplasm"/>
    <property type="evidence" value="ECO:0007669"/>
    <property type="project" value="UniProtKB-SubCell"/>
</dbReference>
<accession>A0AAD1YNF0</accession>
<evidence type="ECO:0000256" key="2">
    <source>
        <dbReference type="ARBA" id="ARBA00004496"/>
    </source>
</evidence>
<keyword evidence="4" id="KW-0539">Nucleus</keyword>
<comment type="subcellular location">
    <subcellularLocation>
        <location evidence="2">Cytoplasm</location>
    </subcellularLocation>
    <subcellularLocation>
        <location evidence="1">Nucleus</location>
    </subcellularLocation>
</comment>
<keyword evidence="3" id="KW-0963">Cytoplasm</keyword>
<dbReference type="GO" id="GO:0005634">
    <property type="term" value="C:nucleus"/>
    <property type="evidence" value="ECO:0007669"/>
    <property type="project" value="UniProtKB-SubCell"/>
</dbReference>
<protein>
    <submittedName>
        <fullName evidence="5">Uncharacterized protein</fullName>
    </submittedName>
</protein>
<dbReference type="PANTHER" id="PTHR31250">
    <property type="entry name" value="IQ DOMAIN-CONTAINING PROTEIN IQM3"/>
    <property type="match status" value="1"/>
</dbReference>
<evidence type="ECO:0000256" key="1">
    <source>
        <dbReference type="ARBA" id="ARBA00004123"/>
    </source>
</evidence>
<dbReference type="AlphaFoldDB" id="A0AAD1YNF0"/>